<dbReference type="EMBL" id="MNPW01000004">
    <property type="protein sequence ID" value="ONH55133.1"/>
    <property type="molecule type" value="Genomic_DNA"/>
</dbReference>
<name>A0A1V2KBN1_PSECE</name>
<dbReference type="Proteomes" id="UP000189295">
    <property type="component" value="Unassembled WGS sequence"/>
</dbReference>
<organism evidence="2 3">
    <name type="scientific">Pseudomonas cedrina subsp. cedrina</name>
    <dbReference type="NCBI Taxonomy" id="76762"/>
    <lineage>
        <taxon>Bacteria</taxon>
        <taxon>Pseudomonadati</taxon>
        <taxon>Pseudomonadota</taxon>
        <taxon>Gammaproteobacteria</taxon>
        <taxon>Pseudomonadales</taxon>
        <taxon>Pseudomonadaceae</taxon>
        <taxon>Pseudomonas</taxon>
    </lineage>
</organism>
<proteinExistence type="predicted"/>
<dbReference type="AlphaFoldDB" id="A0A1V2KBN1"/>
<gene>
    <name evidence="2" type="ORF">BLL36_09495</name>
</gene>
<feature type="region of interest" description="Disordered" evidence="1">
    <location>
        <begin position="46"/>
        <end position="83"/>
    </location>
</feature>
<evidence type="ECO:0000313" key="3">
    <source>
        <dbReference type="Proteomes" id="UP000189295"/>
    </source>
</evidence>
<evidence type="ECO:0000313" key="2">
    <source>
        <dbReference type="EMBL" id="ONH55133.1"/>
    </source>
</evidence>
<sequence>MVAKSQYPDDYEAKLQEWIDSDLNLTTASSEDKKPSKILSPEIAQKILPPDTHRFKTAHSPEQIGDAPTLGKPGVIPAAQDNT</sequence>
<accession>A0A1V2KBN1</accession>
<evidence type="ECO:0000256" key="1">
    <source>
        <dbReference type="SAM" id="MobiDB-lite"/>
    </source>
</evidence>
<comment type="caution">
    <text evidence="2">The sequence shown here is derived from an EMBL/GenBank/DDBJ whole genome shotgun (WGS) entry which is preliminary data.</text>
</comment>
<protein>
    <submittedName>
        <fullName evidence="2">Uncharacterized protein</fullName>
    </submittedName>
</protein>
<reference evidence="2 3" key="1">
    <citation type="submission" date="2016-10" db="EMBL/GenBank/DDBJ databases">
        <title>Pseudomonas lactis sp. nov. and Pseudomonas paralactis sp. nov., isolated from bovine raw milk.</title>
        <authorList>
            <person name="Von Neubeck M."/>
            <person name="Huptas C."/>
            <person name="Glueck C."/>
            <person name="Krewinkel M."/>
            <person name="Stoeckel M."/>
            <person name="Stressler T."/>
            <person name="Fischer L."/>
            <person name="Hinrichs J."/>
            <person name="Scherer S."/>
            <person name="Wenning M."/>
        </authorList>
    </citation>
    <scope>NUCLEOTIDE SEQUENCE [LARGE SCALE GENOMIC DNA]</scope>
    <source>
        <strain evidence="2 3">DSM 17516</strain>
    </source>
</reference>